<dbReference type="AlphaFoldDB" id="A0AAV4ZQL4"/>
<comment type="caution">
    <text evidence="1">The sequence shown here is derived from an EMBL/GenBank/DDBJ whole genome shotgun (WGS) entry which is preliminary data.</text>
</comment>
<accession>A0AAV4ZQL4</accession>
<sequence>MHALSLLLRHQVEPTGGRAVADELARRVGQHGLRAYSPALHSIAHCCDGLLTNPTAMPAGGRVQGGSIADTVVSGEALVVFADAHPRRGHAAAQVWIRDVVAAHAALSPGPRAARAAATARRISRATVATPDARPSLEHQRQLIDLAALILDAAEVERLQALSDCVPVVAIIGDTRATGQTGGRFYRTVMRLPGAWLGTAPTAGRA</sequence>
<reference evidence="1" key="2">
    <citation type="submission" date="2021-08" db="EMBL/GenBank/DDBJ databases">
        <authorList>
            <person name="Tani A."/>
            <person name="Ola A."/>
            <person name="Ogura Y."/>
            <person name="Katsura K."/>
            <person name="Hayashi T."/>
        </authorList>
    </citation>
    <scope>NUCLEOTIDE SEQUENCE</scope>
    <source>
        <strain evidence="1">DSM 16372</strain>
    </source>
</reference>
<dbReference type="Proteomes" id="UP001055247">
    <property type="component" value="Unassembled WGS sequence"/>
</dbReference>
<name>A0AAV4ZQL4_9HYPH</name>
<evidence type="ECO:0000313" key="1">
    <source>
        <dbReference type="EMBL" id="GJD90757.1"/>
    </source>
</evidence>
<keyword evidence="2" id="KW-1185">Reference proteome</keyword>
<dbReference type="EMBL" id="BPQO01000021">
    <property type="protein sequence ID" value="GJD90757.1"/>
    <property type="molecule type" value="Genomic_DNA"/>
</dbReference>
<protein>
    <submittedName>
        <fullName evidence="1">Uncharacterized protein</fullName>
    </submittedName>
</protein>
<dbReference type="RefSeq" id="WP_238230979.1">
    <property type="nucleotide sequence ID" value="NZ_BPQO01000021.1"/>
</dbReference>
<evidence type="ECO:0000313" key="2">
    <source>
        <dbReference type="Proteomes" id="UP001055247"/>
    </source>
</evidence>
<proteinExistence type="predicted"/>
<organism evidence="1 2">
    <name type="scientific">Methylobacterium hispanicum</name>
    <dbReference type="NCBI Taxonomy" id="270350"/>
    <lineage>
        <taxon>Bacteria</taxon>
        <taxon>Pseudomonadati</taxon>
        <taxon>Pseudomonadota</taxon>
        <taxon>Alphaproteobacteria</taxon>
        <taxon>Hyphomicrobiales</taxon>
        <taxon>Methylobacteriaceae</taxon>
        <taxon>Methylobacterium</taxon>
    </lineage>
</organism>
<reference evidence="1" key="1">
    <citation type="journal article" date="2016" name="Front. Microbiol.">
        <title>Genome Sequence of the Piezophilic, Mesophilic Sulfate-Reducing Bacterium Desulfovibrio indicus J2T.</title>
        <authorList>
            <person name="Cao J."/>
            <person name="Maignien L."/>
            <person name="Shao Z."/>
            <person name="Alain K."/>
            <person name="Jebbar M."/>
        </authorList>
    </citation>
    <scope>NUCLEOTIDE SEQUENCE</scope>
    <source>
        <strain evidence="1">DSM 16372</strain>
    </source>
</reference>
<gene>
    <name evidence="1" type="ORF">BHAOGJBA_4299</name>
</gene>